<organism evidence="2 3">
    <name type="scientific">Pelosinus fermentans JBW45</name>
    <dbReference type="NCBI Taxonomy" id="1192197"/>
    <lineage>
        <taxon>Bacteria</taxon>
        <taxon>Bacillati</taxon>
        <taxon>Bacillota</taxon>
        <taxon>Negativicutes</taxon>
        <taxon>Selenomonadales</taxon>
        <taxon>Sporomusaceae</taxon>
        <taxon>Pelosinus</taxon>
    </lineage>
</organism>
<reference evidence="3" key="2">
    <citation type="submission" date="2015-02" db="EMBL/GenBank/DDBJ databases">
        <title>Complete Genome Sequence of Pelosinus fermentans JBW45.</title>
        <authorList>
            <person name="De Leon K.B."/>
            <person name="Utturkar S.M."/>
            <person name="Camilleri L.B."/>
            <person name="Arkin A.P."/>
            <person name="Fields M.W."/>
            <person name="Brown S.D."/>
            <person name="Wall J.D."/>
        </authorList>
    </citation>
    <scope>NUCLEOTIDE SEQUENCE [LARGE SCALE GENOMIC DNA]</scope>
    <source>
        <strain evidence="3">JBW45</strain>
    </source>
</reference>
<dbReference type="AlphaFoldDB" id="I9NLK5"/>
<accession>I9NLK5</accession>
<dbReference type="KEGG" id="pft:JBW_04264"/>
<protein>
    <recommendedName>
        <fullName evidence="4">Outer membrane protein beta-barrel domain-containing protein</fullName>
    </recommendedName>
</protein>
<dbReference type="Proteomes" id="UP000005361">
    <property type="component" value="Chromosome"/>
</dbReference>
<dbReference type="OrthoDB" id="1679563at2"/>
<dbReference type="HOGENOM" id="CLU_1218827_0_0_9"/>
<feature type="chain" id="PRO_5003723068" description="Outer membrane protein beta-barrel domain-containing protein" evidence="1">
    <location>
        <begin position="24"/>
        <end position="227"/>
    </location>
</feature>
<evidence type="ECO:0008006" key="4">
    <source>
        <dbReference type="Google" id="ProtNLM"/>
    </source>
</evidence>
<keyword evidence="1" id="KW-0732">Signal</keyword>
<dbReference type="SUPFAM" id="SSF56935">
    <property type="entry name" value="Porins"/>
    <property type="match status" value="1"/>
</dbReference>
<name>I9NLK5_9FIRM</name>
<dbReference type="EMBL" id="CP010978">
    <property type="protein sequence ID" value="AJQ29595.1"/>
    <property type="molecule type" value="Genomic_DNA"/>
</dbReference>
<sequence length="227" mass="24573" precursor="true">MRKLIALFTLITGLFMTTSIAYASPVTEFEKGAISVEIGSTLDSKVSGRGKVSADVVGDFGFKATATAGVNDRFAVQFKHGMFKSKVSTIPTALGSLTTYAKAEPSDLNVLYKINPNLTFITGYEHTKISYGAHVYDASKSALHIGFTGTHKLNDQYTLFATMLGGKDVSLKEIGVSYKISDSTTFNVSYAEREVKNVDLKLKATSLLDGKENYTMKGISCLLAFKL</sequence>
<evidence type="ECO:0000256" key="1">
    <source>
        <dbReference type="SAM" id="SignalP"/>
    </source>
</evidence>
<proteinExistence type="predicted"/>
<feature type="signal peptide" evidence="1">
    <location>
        <begin position="1"/>
        <end position="23"/>
    </location>
</feature>
<dbReference type="RefSeq" id="WP_007960212.1">
    <property type="nucleotide sequence ID" value="NZ_CP010978.1"/>
</dbReference>
<reference evidence="2 3" key="1">
    <citation type="journal article" date="2015" name="Genome Announc.">
        <title>Complete Genome Sequence of Pelosinus fermentans JBW45, a Member of a Remarkably Competitive Group of Negativicutes in the Firmicutes Phylum.</title>
        <authorList>
            <person name="De Leon K.B."/>
            <person name="Utturkar S.M."/>
            <person name="Camilleri L.B."/>
            <person name="Elias D.A."/>
            <person name="Arkin A.P."/>
            <person name="Fields M.W."/>
            <person name="Brown S.D."/>
            <person name="Wall J.D."/>
        </authorList>
    </citation>
    <scope>NUCLEOTIDE SEQUENCE [LARGE SCALE GENOMIC DNA]</scope>
    <source>
        <strain evidence="2 3">JBW45</strain>
    </source>
</reference>
<gene>
    <name evidence="2" type="ORF">JBW_04264</name>
</gene>
<dbReference type="STRING" id="1192197.JBW_04264"/>
<evidence type="ECO:0000313" key="3">
    <source>
        <dbReference type="Proteomes" id="UP000005361"/>
    </source>
</evidence>
<evidence type="ECO:0000313" key="2">
    <source>
        <dbReference type="EMBL" id="AJQ29595.1"/>
    </source>
</evidence>